<organism evidence="2 3">
    <name type="scientific">Oxytricha trifallax</name>
    <dbReference type="NCBI Taxonomy" id="1172189"/>
    <lineage>
        <taxon>Eukaryota</taxon>
        <taxon>Sar</taxon>
        <taxon>Alveolata</taxon>
        <taxon>Ciliophora</taxon>
        <taxon>Intramacronucleata</taxon>
        <taxon>Spirotrichea</taxon>
        <taxon>Stichotrichia</taxon>
        <taxon>Sporadotrichida</taxon>
        <taxon>Oxytrichidae</taxon>
        <taxon>Oxytrichinae</taxon>
        <taxon>Oxytricha</taxon>
    </lineage>
</organism>
<dbReference type="AlphaFoldDB" id="A0A073HXQ6"/>
<accession>A0A073HXQ6</accession>
<protein>
    <submittedName>
        <fullName evidence="2">Uncharacterized protein</fullName>
    </submittedName>
</protein>
<feature type="coiled-coil region" evidence="1">
    <location>
        <begin position="132"/>
        <end position="164"/>
    </location>
</feature>
<reference evidence="3" key="1">
    <citation type="journal article" date="2014" name="Cell">
        <title>The Architecture of a Scrambled Genome Reveals Massive Levels of Genomic Rearrangement during Development.</title>
        <authorList>
            <person name="Chen X."/>
            <person name="Bracht J.R."/>
            <person name="Goldman A.D."/>
            <person name="Dolzhenko E."/>
            <person name="Clay D.M."/>
            <person name="Swart E.C."/>
            <person name="Perlman D.H."/>
            <person name="Doak T.G."/>
            <person name="Stuart A."/>
            <person name="Amemiya C.T."/>
            <person name="Sebra R.P."/>
            <person name="Landweber L.F."/>
        </authorList>
    </citation>
    <scope>NUCLEOTIDE SEQUENCE [LARGE SCALE GENOMIC DNA]</scope>
    <source>
        <strain evidence="3">JRB310</strain>
    </source>
</reference>
<sequence length="688" mass="81793">MLLPHKQRQQQRHIQQTTSFSYQKLAPILNLKIFMSTYNRLVSVQIDRNKVQTVLDLHDHVFDYIKRYVTPKENSLNNYILVKNNYLPIESINQLEEDDSLILVSKNQFTMMIDHIRYQNDRLKMTPTRRFAQQLRDQYTKDLRERQERERQLAEANYNASLKKHEYVDEEGRKQQDQQYSQNIFRDIEIAKQVIQDEKSKNADNQIDIFENLNFKQKAQPKQNTVQNILDDEDDEIMIIGDNASPTFQNYLSQQESQVSNSTVPNIQEELNKSNSQDARKITPQMRAQRRKQLIDDKIIENKNKVFKQLHSKISKAKLLGQQVEPELRLRYETLKRSLGINEPLINRAAFEDLRDNASSGQVSYTSCSNLVINNNLMKENSSIVSQKKLNQIELDKNLYFLEKTHESISLFQDEEVICDIPMEDSLQSLNRNVDKNYAPNERLDYDHLIIPKEENLIEIQTEKFFEFNRVFKCTRPELIYLLKGLAEERHFSLMVCGDNVSKCYRLINLKCTGSKYKKKERELYQDKCTFYLQYLEEPDQPNVFKLHSYNQTHKHFCQKRETINMSDYYSRKTSQTHDYKSYDRATRKDWRNEFMKSLTYELTTVYADQIVNSMQKKNPMVDKKLIQRIRGERGGEKIEEQIQQHQVAYGHEKSKACSTKQIVKELNIDKTLYFERYINIYGMDTKC</sequence>
<gene>
    <name evidence="2" type="ORF">OXYTRIMIC_699</name>
</gene>
<evidence type="ECO:0000256" key="1">
    <source>
        <dbReference type="SAM" id="Coils"/>
    </source>
</evidence>
<evidence type="ECO:0000313" key="2">
    <source>
        <dbReference type="EMBL" id="KEJ82813.1"/>
    </source>
</evidence>
<keyword evidence="1" id="KW-0175">Coiled coil</keyword>
<comment type="caution">
    <text evidence="2">The sequence shown here is derived from an EMBL/GenBank/DDBJ whole genome shotgun (WGS) entry which is preliminary data.</text>
</comment>
<evidence type="ECO:0000313" key="3">
    <source>
        <dbReference type="Proteomes" id="UP000053232"/>
    </source>
</evidence>
<proteinExistence type="predicted"/>
<dbReference type="EMBL" id="ARYC01003757">
    <property type="protein sequence ID" value="KEJ82813.1"/>
    <property type="molecule type" value="Genomic_DNA"/>
</dbReference>
<dbReference type="Proteomes" id="UP000053232">
    <property type="component" value="Unassembled WGS sequence"/>
</dbReference>
<keyword evidence="3" id="KW-1185">Reference proteome</keyword>
<name>A0A073HXQ6_9SPIT</name>